<keyword evidence="2" id="KW-1185">Reference proteome</keyword>
<organism evidence="1 2">
    <name type="scientific">Flavivirga aquimarina</name>
    <dbReference type="NCBI Taxonomy" id="2027862"/>
    <lineage>
        <taxon>Bacteria</taxon>
        <taxon>Pseudomonadati</taxon>
        <taxon>Bacteroidota</taxon>
        <taxon>Flavobacteriia</taxon>
        <taxon>Flavobacteriales</taxon>
        <taxon>Flavobacteriaceae</taxon>
        <taxon>Flavivirga</taxon>
    </lineage>
</organism>
<name>A0ABT8WBH2_9FLAO</name>
<evidence type="ECO:0000313" key="1">
    <source>
        <dbReference type="EMBL" id="MDO5970498.1"/>
    </source>
</evidence>
<sequence length="258" mass="28555">MAERANGFETQIQLIDTNIGYFGEITSKEIKLAGRDDAALIEIKEKHEQALQKLQDASDWKNYGILEKNQKLEFERARVGSTVILLCLMPNGGNWNLLAHNLLAVIKQFMEHTNGIPTLLEILSGIDGKFDLAKNVGIATEEYCLMLGQGVTQTGEILVTLTGGHNIAKKNSRSKWGSHITKGGGKSTTDQVHAEIIALYAQHIVLGKAKLIQTLDAYSVEQKITKHEACESCTRVFDEAKRFWSDQNGINLTIYPAS</sequence>
<dbReference type="Proteomes" id="UP001176883">
    <property type="component" value="Unassembled WGS sequence"/>
</dbReference>
<evidence type="ECO:0000313" key="2">
    <source>
        <dbReference type="Proteomes" id="UP001176883"/>
    </source>
</evidence>
<accession>A0ABT8WBH2</accession>
<protein>
    <submittedName>
        <fullName evidence="1">Uncharacterized protein</fullName>
    </submittedName>
</protein>
<proteinExistence type="predicted"/>
<gene>
    <name evidence="1" type="ORF">Q4Q35_11840</name>
</gene>
<dbReference type="RefSeq" id="WP_303278186.1">
    <property type="nucleotide sequence ID" value="NZ_JAUOEK010000120.1"/>
</dbReference>
<comment type="caution">
    <text evidence="1">The sequence shown here is derived from an EMBL/GenBank/DDBJ whole genome shotgun (WGS) entry which is preliminary data.</text>
</comment>
<reference evidence="1" key="1">
    <citation type="submission" date="2023-07" db="EMBL/GenBank/DDBJ databases">
        <title>Two novel species in the genus Flavivirga.</title>
        <authorList>
            <person name="Kwon K."/>
        </authorList>
    </citation>
    <scope>NUCLEOTIDE SEQUENCE</scope>
    <source>
        <strain evidence="1">KCTC 52353</strain>
    </source>
</reference>
<dbReference type="EMBL" id="JAUOEK010000120">
    <property type="protein sequence ID" value="MDO5970498.1"/>
    <property type="molecule type" value="Genomic_DNA"/>
</dbReference>